<dbReference type="Proteomes" id="UP000245946">
    <property type="component" value="Unassembled WGS sequence"/>
</dbReference>
<dbReference type="InterPro" id="IPR024077">
    <property type="entry name" value="Neurolysin/TOP_dom2"/>
</dbReference>
<evidence type="ECO:0000313" key="16">
    <source>
        <dbReference type="Proteomes" id="UP000245946"/>
    </source>
</evidence>
<evidence type="ECO:0000256" key="3">
    <source>
        <dbReference type="ARBA" id="ARBA00006040"/>
    </source>
</evidence>
<keyword evidence="9" id="KW-0809">Transit peptide</keyword>
<dbReference type="InterPro" id="IPR033851">
    <property type="entry name" value="M3A_MIP"/>
</dbReference>
<dbReference type="GO" id="GO:0006627">
    <property type="term" value="P:protein processing involved in protein targeting to mitochondrion"/>
    <property type="evidence" value="ECO:0007669"/>
    <property type="project" value="TreeGrafter"/>
</dbReference>
<evidence type="ECO:0000256" key="1">
    <source>
        <dbReference type="ARBA" id="ARBA00000436"/>
    </source>
</evidence>
<organism evidence="15 16">
    <name type="scientific">Tilletiopsis washingtonensis</name>
    <dbReference type="NCBI Taxonomy" id="58919"/>
    <lineage>
        <taxon>Eukaryota</taxon>
        <taxon>Fungi</taxon>
        <taxon>Dikarya</taxon>
        <taxon>Basidiomycota</taxon>
        <taxon>Ustilaginomycotina</taxon>
        <taxon>Exobasidiomycetes</taxon>
        <taxon>Entylomatales</taxon>
        <taxon>Entylomatales incertae sedis</taxon>
        <taxon>Tilletiopsis</taxon>
    </lineage>
</organism>
<name>A0A316ZHK9_9BASI</name>
<keyword evidence="16" id="KW-1185">Reference proteome</keyword>
<evidence type="ECO:0000256" key="10">
    <source>
        <dbReference type="ARBA" id="ARBA00023049"/>
    </source>
</evidence>
<dbReference type="SUPFAM" id="SSF55486">
    <property type="entry name" value="Metalloproteases ('zincins'), catalytic domain"/>
    <property type="match status" value="1"/>
</dbReference>
<evidence type="ECO:0000256" key="9">
    <source>
        <dbReference type="ARBA" id="ARBA00022946"/>
    </source>
</evidence>
<dbReference type="InterPro" id="IPR045090">
    <property type="entry name" value="Pept_M3A_M3B"/>
</dbReference>
<dbReference type="FunFam" id="3.40.390.10:FF:000055">
    <property type="entry name" value="Related to mitochondrial intermediate peptidase"/>
    <property type="match status" value="1"/>
</dbReference>
<comment type="subcellular location">
    <subcellularLocation>
        <location evidence="2">Mitochondrion matrix</location>
    </subcellularLocation>
</comment>
<dbReference type="EC" id="3.4.24.59" evidence="4"/>
<dbReference type="PANTHER" id="PTHR11804:SF79">
    <property type="entry name" value="MITOCHONDRIAL INTERMEDIATE PEPTIDASE"/>
    <property type="match status" value="1"/>
</dbReference>
<comment type="similarity">
    <text evidence="3 13">Belongs to the peptidase M3 family.</text>
</comment>
<evidence type="ECO:0000256" key="6">
    <source>
        <dbReference type="ARBA" id="ARBA00022723"/>
    </source>
</evidence>
<comment type="function">
    <text evidence="12">Cleaves proteins, imported into the mitochondrion, to their mature size. While most mitochondrial precursor proteins are processed to the mature form in one step by mitochondrial processing peptidase (MPP), the sequential cleavage by MIP of an octapeptide after initial processing by MPP is a required step for a subgroup of nuclear-encoded precursor proteins destined for the matrix or the inner membrane.</text>
</comment>
<dbReference type="EMBL" id="KZ819283">
    <property type="protein sequence ID" value="PWO01258.1"/>
    <property type="molecule type" value="Genomic_DNA"/>
</dbReference>
<proteinExistence type="inferred from homology"/>
<evidence type="ECO:0000256" key="13">
    <source>
        <dbReference type="RuleBase" id="RU003435"/>
    </source>
</evidence>
<dbReference type="GO" id="GO:0006518">
    <property type="term" value="P:peptide metabolic process"/>
    <property type="evidence" value="ECO:0007669"/>
    <property type="project" value="TreeGrafter"/>
</dbReference>
<dbReference type="PANTHER" id="PTHR11804">
    <property type="entry name" value="PROTEASE M3 THIMET OLIGOPEPTIDASE-RELATED"/>
    <property type="match status" value="1"/>
</dbReference>
<dbReference type="GO" id="GO:0004222">
    <property type="term" value="F:metalloendopeptidase activity"/>
    <property type="evidence" value="ECO:0007669"/>
    <property type="project" value="UniProtKB-EC"/>
</dbReference>
<sequence>MPLAQASAAARAAAARLAGSNARAPAARALLRAAAWPPAPDAGSSGRPSWAPPRRPAALVARGLSRSCAAAAVPVSHSTRTADADAATLRALFDAPTSAHGSTSTSSAAPNTGLFRLPSLKSPADFPALAQRTLLRAQLLVSRIERAPQHGEREMAEVVRMLDRLSDTLCGVIDAAELVRNAHPDPEWVQAANEAYEGLCGYMNVLNTHTGLYQVVSQVLSDPKLCASLSEEALSVAIVFQRDFEKSGIHLPPASRARFVDLSDELLVLGRKFLSAQPGGTTHALPQEWLAGVPGPVGSALASVPRRNGALQIPAGGWEAQTILKYAPDERARQTAFAALNGAPKDQVDTLEELLRRRADLADLTGSESFAELTLSDKMAKRPENVTEFLAALSEHHCPRVQRNLDELRALKRRELTGKDSGPLPSFNAWDRDYYATQHLRSASLQSSTRPIAPFYSVGTVFAGLSKLFERLYGLRFRAAQTQHGEVWAPDVHRIEVVNEDNEAVGTVYADLYAREEKPPSAAHYTVRCSRRTDADDLHGDFQFGALPDGTRLSERDYAEEARPLEAESFPVRGKEGKYQLPTVVLLCDFVRPSSETGPSLLNWAEVETLFHEMGHALHSMLGRTEYHNVSGTRCATDFVELPSILMEHFVSCPTVVGLVASHHATSAALPYSALEAHLAAARSLESLDTHHQVLLALLDQHYHSRAASDPAFDSTAALCALHNERGVMPGVPGVAAQAHFGHLFGYGATYYSYLFDRAIASRVWAKLFQANPLDREAGEKFKSHVLVHGGGRDPWEMLAEVLEDDSIARGDNKAMQTVGRWGIADVGVEARR</sequence>
<dbReference type="RefSeq" id="XP_025601536.1">
    <property type="nucleotide sequence ID" value="XM_025741312.1"/>
</dbReference>
<dbReference type="GeneID" id="37268856"/>
<evidence type="ECO:0000256" key="2">
    <source>
        <dbReference type="ARBA" id="ARBA00004305"/>
    </source>
</evidence>
<evidence type="ECO:0000256" key="8">
    <source>
        <dbReference type="ARBA" id="ARBA00022833"/>
    </source>
</evidence>
<dbReference type="GO" id="GO:0046872">
    <property type="term" value="F:metal ion binding"/>
    <property type="evidence" value="ECO:0007669"/>
    <property type="project" value="UniProtKB-UniRule"/>
</dbReference>
<protein>
    <recommendedName>
        <fullName evidence="4">mitochondrial intermediate peptidase</fullName>
        <ecNumber evidence="4">3.4.24.59</ecNumber>
    </recommendedName>
</protein>
<dbReference type="OrthoDB" id="17530at2759"/>
<keyword evidence="7 13" id="KW-0378">Hydrolase</keyword>
<evidence type="ECO:0000313" key="15">
    <source>
        <dbReference type="EMBL" id="PWO01258.1"/>
    </source>
</evidence>
<keyword evidence="8 13" id="KW-0862">Zinc</keyword>
<keyword evidence="10 13" id="KW-0482">Metalloprotease</keyword>
<comment type="catalytic activity">
    <reaction evidence="1">
        <text>Release of an N-terminal octapeptide as second stage of processing of some proteins imported into the mitochondrion.</text>
        <dbReference type="EC" id="3.4.24.59"/>
    </reaction>
</comment>
<comment type="cofactor">
    <cofactor evidence="13">
        <name>Zn(2+)</name>
        <dbReference type="ChEBI" id="CHEBI:29105"/>
    </cofactor>
    <text evidence="13">Binds 1 zinc ion.</text>
</comment>
<dbReference type="CDD" id="cd06457">
    <property type="entry name" value="M3A_MIP"/>
    <property type="match status" value="1"/>
</dbReference>
<dbReference type="Pfam" id="PF01432">
    <property type="entry name" value="Peptidase_M3"/>
    <property type="match status" value="1"/>
</dbReference>
<keyword evidence="11" id="KW-0496">Mitochondrion</keyword>
<feature type="domain" description="Peptidase M3A/M3B catalytic" evidence="14">
    <location>
        <begin position="324"/>
        <end position="817"/>
    </location>
</feature>
<dbReference type="InterPro" id="IPR024079">
    <property type="entry name" value="MetalloPept_cat_dom_sf"/>
</dbReference>
<keyword evidence="6 13" id="KW-0479">Metal-binding</keyword>
<dbReference type="GO" id="GO:0005759">
    <property type="term" value="C:mitochondrial matrix"/>
    <property type="evidence" value="ECO:0007669"/>
    <property type="project" value="UniProtKB-SubCell"/>
</dbReference>
<dbReference type="Gene3D" id="3.40.390.10">
    <property type="entry name" value="Collagenase (Catalytic Domain)"/>
    <property type="match status" value="1"/>
</dbReference>
<evidence type="ECO:0000256" key="4">
    <source>
        <dbReference type="ARBA" id="ARBA00012441"/>
    </source>
</evidence>
<dbReference type="STRING" id="58919.A0A316ZHK9"/>
<keyword evidence="5 13" id="KW-0645">Protease</keyword>
<gene>
    <name evidence="15" type="ORF">FA09DRAFT_327205</name>
</gene>
<evidence type="ECO:0000256" key="5">
    <source>
        <dbReference type="ARBA" id="ARBA00022670"/>
    </source>
</evidence>
<evidence type="ECO:0000256" key="7">
    <source>
        <dbReference type="ARBA" id="ARBA00022801"/>
    </source>
</evidence>
<evidence type="ECO:0000259" key="14">
    <source>
        <dbReference type="Pfam" id="PF01432"/>
    </source>
</evidence>
<dbReference type="Gene3D" id="1.10.1370.10">
    <property type="entry name" value="Neurolysin, domain 3"/>
    <property type="match status" value="1"/>
</dbReference>
<evidence type="ECO:0000256" key="11">
    <source>
        <dbReference type="ARBA" id="ARBA00023128"/>
    </source>
</evidence>
<reference evidence="15 16" key="1">
    <citation type="journal article" date="2018" name="Mol. Biol. Evol.">
        <title>Broad Genomic Sampling Reveals a Smut Pathogenic Ancestry of the Fungal Clade Ustilaginomycotina.</title>
        <authorList>
            <person name="Kijpornyongpan T."/>
            <person name="Mondo S.J."/>
            <person name="Barry K."/>
            <person name="Sandor L."/>
            <person name="Lee J."/>
            <person name="Lipzen A."/>
            <person name="Pangilinan J."/>
            <person name="LaButti K."/>
            <person name="Hainaut M."/>
            <person name="Henrissat B."/>
            <person name="Grigoriev I.V."/>
            <person name="Spatafora J.W."/>
            <person name="Aime M.C."/>
        </authorList>
    </citation>
    <scope>NUCLEOTIDE SEQUENCE [LARGE SCALE GENOMIC DNA]</scope>
    <source>
        <strain evidence="15 16">MCA 4186</strain>
    </source>
</reference>
<evidence type="ECO:0000256" key="12">
    <source>
        <dbReference type="ARBA" id="ARBA00025208"/>
    </source>
</evidence>
<dbReference type="AlphaFoldDB" id="A0A316ZHK9"/>
<dbReference type="InterPro" id="IPR001567">
    <property type="entry name" value="Pept_M3A_M3B_dom"/>
</dbReference>
<accession>A0A316ZHK9</accession>